<protein>
    <recommendedName>
        <fullName evidence="3">F-box domain-containing protein</fullName>
    </recommendedName>
</protein>
<dbReference type="EMBL" id="KN880624">
    <property type="protein sequence ID" value="KIY64665.1"/>
    <property type="molecule type" value="Genomic_DNA"/>
</dbReference>
<sequence length="484" mass="54484">MINRLPLEILQQIFVLSCPPSYKVPAPAALPFQFTIAHVSPAWRKAALGYTALWSDIDINSLEYWDMHAKARKSALFQFAIAASAPAPLSLSLTVSSFWNNDPIAFELLETAALVSPRWRHARINIISMRHTEEYLYDEVVRILGSIRNKIPRLESLELYTPCVTGLEDILSNAPVLQHINGIDVHHTAGFKLPWSQLQTLKLSVQSRVSAAEVLAYLRNMQVCTTLEVIARDRSSISTEPNALDSCINLPRVHTATLDISLPFALLSLPSLQNLFIGRMLAQDSGPLADMLVRSRTMLSTLFCPETVFLDQRVASACSSLLHLVAYTRIEERCTSLAPVETVLEWLHNPNDSPRCPQLESLHIVHYVEPWDPLSADGVFAWVDILRQARSNTLKRINIVVGIDVYDPVAFAHTIEQSLRPSLEMQERLERGPCAVDIVFSGRSMVRQHVIRNAESEHDDLPEILRGWEERCAVFSNRVDLFVE</sequence>
<evidence type="ECO:0000313" key="1">
    <source>
        <dbReference type="EMBL" id="KIY64665.1"/>
    </source>
</evidence>
<evidence type="ECO:0000313" key="2">
    <source>
        <dbReference type="Proteomes" id="UP000054007"/>
    </source>
</evidence>
<name>A0A0D7B3A0_9AGAR</name>
<reference evidence="1 2" key="1">
    <citation type="journal article" date="2015" name="Fungal Genet. Biol.">
        <title>Evolution of novel wood decay mechanisms in Agaricales revealed by the genome sequences of Fistulina hepatica and Cylindrobasidium torrendii.</title>
        <authorList>
            <person name="Floudas D."/>
            <person name="Held B.W."/>
            <person name="Riley R."/>
            <person name="Nagy L.G."/>
            <person name="Koehler G."/>
            <person name="Ransdell A.S."/>
            <person name="Younus H."/>
            <person name="Chow J."/>
            <person name="Chiniquy J."/>
            <person name="Lipzen A."/>
            <person name="Tritt A."/>
            <person name="Sun H."/>
            <person name="Haridas S."/>
            <person name="LaButti K."/>
            <person name="Ohm R.A."/>
            <person name="Kues U."/>
            <person name="Blanchette R.A."/>
            <person name="Grigoriev I.V."/>
            <person name="Minto R.E."/>
            <person name="Hibbett D.S."/>
        </authorList>
    </citation>
    <scope>NUCLEOTIDE SEQUENCE [LARGE SCALE GENOMIC DNA]</scope>
    <source>
        <strain evidence="1 2">FP15055 ss-10</strain>
    </source>
</reference>
<proteinExistence type="predicted"/>
<dbReference type="Proteomes" id="UP000054007">
    <property type="component" value="Unassembled WGS sequence"/>
</dbReference>
<dbReference type="AlphaFoldDB" id="A0A0D7B3A0"/>
<accession>A0A0D7B3A0</accession>
<dbReference type="OrthoDB" id="3365698at2759"/>
<organism evidence="1 2">
    <name type="scientific">Cylindrobasidium torrendii FP15055 ss-10</name>
    <dbReference type="NCBI Taxonomy" id="1314674"/>
    <lineage>
        <taxon>Eukaryota</taxon>
        <taxon>Fungi</taxon>
        <taxon>Dikarya</taxon>
        <taxon>Basidiomycota</taxon>
        <taxon>Agaricomycotina</taxon>
        <taxon>Agaricomycetes</taxon>
        <taxon>Agaricomycetidae</taxon>
        <taxon>Agaricales</taxon>
        <taxon>Marasmiineae</taxon>
        <taxon>Physalacriaceae</taxon>
        <taxon>Cylindrobasidium</taxon>
    </lineage>
</organism>
<evidence type="ECO:0008006" key="3">
    <source>
        <dbReference type="Google" id="ProtNLM"/>
    </source>
</evidence>
<keyword evidence="2" id="KW-1185">Reference proteome</keyword>
<dbReference type="SUPFAM" id="SSF52047">
    <property type="entry name" value="RNI-like"/>
    <property type="match status" value="1"/>
</dbReference>
<gene>
    <name evidence="1" type="ORF">CYLTODRAFT_492913</name>
</gene>